<dbReference type="InterPro" id="IPR046687">
    <property type="entry name" value="DUF6557"/>
</dbReference>
<comment type="caution">
    <text evidence="1">The sequence shown here is derived from an EMBL/GenBank/DDBJ whole genome shotgun (WGS) entry which is preliminary data.</text>
</comment>
<sequence length="134" mass="15816">MTLKELIQNYSWSSIYSKFLEIYPEAGKGLQGYKTVFEKLRNMKAEPIDMAIAITKEKDMIDGDYFIDVVGIYNNPTTPEEKYPQGIEFLPWRQWLGMNIDKNSLMNFSEQEIIVHCLYEMTFEGFNEDEIKFK</sequence>
<protein>
    <submittedName>
        <fullName evidence="1">Uncharacterized protein</fullName>
    </submittedName>
</protein>
<evidence type="ECO:0000313" key="2">
    <source>
        <dbReference type="Proteomes" id="UP001139461"/>
    </source>
</evidence>
<dbReference type="Proteomes" id="UP001139461">
    <property type="component" value="Unassembled WGS sequence"/>
</dbReference>
<evidence type="ECO:0000313" key="1">
    <source>
        <dbReference type="EMBL" id="MCG2419798.1"/>
    </source>
</evidence>
<name>A0A9X1QVS2_9FLAO</name>
<dbReference type="EMBL" id="JAIRBA010000026">
    <property type="protein sequence ID" value="MCG2419798.1"/>
    <property type="molecule type" value="Genomic_DNA"/>
</dbReference>
<keyword evidence="2" id="KW-1185">Reference proteome</keyword>
<reference evidence="1" key="1">
    <citation type="submission" date="2021-09" db="EMBL/GenBank/DDBJ databases">
        <title>Genome of Aequorivita sp. strain F47161.</title>
        <authorList>
            <person name="Wang Y."/>
        </authorList>
    </citation>
    <scope>NUCLEOTIDE SEQUENCE</scope>
    <source>
        <strain evidence="1">F47161</strain>
    </source>
</reference>
<dbReference type="AlphaFoldDB" id="A0A9X1QVS2"/>
<organism evidence="1 2">
    <name type="scientific">Aequorivita vitellina</name>
    <dbReference type="NCBI Taxonomy" id="2874475"/>
    <lineage>
        <taxon>Bacteria</taxon>
        <taxon>Pseudomonadati</taxon>
        <taxon>Bacteroidota</taxon>
        <taxon>Flavobacteriia</taxon>
        <taxon>Flavobacteriales</taxon>
        <taxon>Flavobacteriaceae</taxon>
        <taxon>Aequorivita</taxon>
    </lineage>
</organism>
<proteinExistence type="predicted"/>
<accession>A0A9X1QVS2</accession>
<dbReference type="Pfam" id="PF20194">
    <property type="entry name" value="DUF6557"/>
    <property type="match status" value="1"/>
</dbReference>
<dbReference type="RefSeq" id="WP_237603582.1">
    <property type="nucleotide sequence ID" value="NZ_JAIRBA010000026.1"/>
</dbReference>
<gene>
    <name evidence="1" type="ORF">K8089_12270</name>
</gene>